<reference evidence="2" key="1">
    <citation type="submission" date="2016-11" db="EMBL/GenBank/DDBJ databases">
        <authorList>
            <person name="Varghese N."/>
            <person name="Submissions S."/>
        </authorList>
    </citation>
    <scope>NUCLEOTIDE SEQUENCE [LARGE SCALE GENOMIC DNA]</scope>
    <source>
        <strain evidence="2">DSM 6637</strain>
    </source>
</reference>
<dbReference type="AlphaFoldDB" id="A0A1M7FQF4"/>
<evidence type="ECO:0000313" key="2">
    <source>
        <dbReference type="Proteomes" id="UP000184444"/>
    </source>
</evidence>
<protein>
    <submittedName>
        <fullName evidence="1">Uncharacterized conserved protein, DUF924 family</fullName>
    </submittedName>
</protein>
<dbReference type="OrthoDB" id="7593450at2"/>
<organism evidence="1 2">
    <name type="scientific">Paracoccus solventivorans</name>
    <dbReference type="NCBI Taxonomy" id="53463"/>
    <lineage>
        <taxon>Bacteria</taxon>
        <taxon>Pseudomonadati</taxon>
        <taxon>Pseudomonadota</taxon>
        <taxon>Alphaproteobacteria</taxon>
        <taxon>Rhodobacterales</taxon>
        <taxon>Paracoccaceae</taxon>
        <taxon>Paracoccus</taxon>
    </lineage>
</organism>
<name>A0A1M7FQF4_9RHOB</name>
<evidence type="ECO:0000313" key="1">
    <source>
        <dbReference type="EMBL" id="SHM05998.1"/>
    </source>
</evidence>
<keyword evidence="2" id="KW-1185">Reference proteome</keyword>
<dbReference type="Pfam" id="PF06041">
    <property type="entry name" value="DUF924"/>
    <property type="match status" value="1"/>
</dbReference>
<dbReference type="Proteomes" id="UP000184444">
    <property type="component" value="Unassembled WGS sequence"/>
</dbReference>
<sequence length="199" mass="22126">MTHSDAQPDPTPEDIISFWIDETGPKGWYQQSDDLDRLVRDRFMAAWIDAPRLAEAWAGSATGALAALILTDQFPRNMFRDDARAFSTDPLALRIARAALDAGHDLATPEPARQFFYLPFEHSEEPADQELAVELFAQRMPGENLLHAQIHRDTIAKFGRFPWRNAALARISTESERMVMDAGGYGALVSGSLSLADLP</sequence>
<dbReference type="RefSeq" id="WP_073064176.1">
    <property type="nucleotide sequence ID" value="NZ_FRCK01000003.1"/>
</dbReference>
<dbReference type="Gene3D" id="1.25.40.10">
    <property type="entry name" value="Tetratricopeptide repeat domain"/>
    <property type="match status" value="1"/>
</dbReference>
<dbReference type="SUPFAM" id="SSF48452">
    <property type="entry name" value="TPR-like"/>
    <property type="match status" value="1"/>
</dbReference>
<dbReference type="STRING" id="53463.SAMN05444389_103177"/>
<dbReference type="Gene3D" id="1.20.58.320">
    <property type="entry name" value="TPR-like"/>
    <property type="match status" value="1"/>
</dbReference>
<proteinExistence type="predicted"/>
<dbReference type="InterPro" id="IPR011990">
    <property type="entry name" value="TPR-like_helical_dom_sf"/>
</dbReference>
<dbReference type="InterPro" id="IPR010323">
    <property type="entry name" value="DUF924"/>
</dbReference>
<gene>
    <name evidence="1" type="ORF">SAMN05444389_103177</name>
</gene>
<accession>A0A1M7FQF4</accession>
<dbReference type="EMBL" id="FRCK01000003">
    <property type="protein sequence ID" value="SHM05998.1"/>
    <property type="molecule type" value="Genomic_DNA"/>
</dbReference>